<proteinExistence type="predicted"/>
<dbReference type="EMBL" id="CP141059">
    <property type="protein sequence ID" value="WQQ24638.1"/>
    <property type="molecule type" value="Genomic_DNA"/>
</dbReference>
<accession>A0ABZ0ZLR0</accession>
<evidence type="ECO:0000256" key="2">
    <source>
        <dbReference type="SAM" id="Phobius"/>
    </source>
</evidence>
<keyword evidence="2" id="KW-0472">Membrane</keyword>
<feature type="transmembrane region" description="Helical" evidence="2">
    <location>
        <begin position="103"/>
        <end position="130"/>
    </location>
</feature>
<keyword evidence="2" id="KW-0812">Transmembrane</keyword>
<gene>
    <name evidence="4" type="ORF">SHK19_11720</name>
</gene>
<feature type="region of interest" description="Disordered" evidence="1">
    <location>
        <begin position="1"/>
        <end position="47"/>
    </location>
</feature>
<keyword evidence="5" id="KW-1185">Reference proteome</keyword>
<dbReference type="Proteomes" id="UP001327225">
    <property type="component" value="Chromosome"/>
</dbReference>
<sequence length="147" mass="15373">MSTPPWGEEPAEPTPPPPPPPPNPYGHQQQPVSPYQPYGAPPSPYGGYPVPKQTNGLAIASLVVSIVSIAFCCGFPGVAGAIMGHVARKQIREQDQAGDGMALAGIIVGWASFGLAVIGTILFVSLGIWADTTTDCYYDNNGTYVCD</sequence>
<evidence type="ECO:0000313" key="5">
    <source>
        <dbReference type="Proteomes" id="UP001327225"/>
    </source>
</evidence>
<dbReference type="Pfam" id="PF13828">
    <property type="entry name" value="DUF4190"/>
    <property type="match status" value="1"/>
</dbReference>
<reference evidence="5" key="1">
    <citation type="submission" date="2023-12" db="EMBL/GenBank/DDBJ databases">
        <title>Novel species in genus Nocardioides.</title>
        <authorList>
            <person name="Zhou H."/>
        </authorList>
    </citation>
    <scope>NUCLEOTIDE SEQUENCE [LARGE SCALE GENOMIC DNA]</scope>
    <source>
        <strain evidence="5">HM61</strain>
    </source>
</reference>
<feature type="domain" description="DUF4190" evidence="3">
    <location>
        <begin position="57"/>
        <end position="118"/>
    </location>
</feature>
<organism evidence="4 5">
    <name type="scientific">Nocardioides bizhenqiangii</name>
    <dbReference type="NCBI Taxonomy" id="3095076"/>
    <lineage>
        <taxon>Bacteria</taxon>
        <taxon>Bacillati</taxon>
        <taxon>Actinomycetota</taxon>
        <taxon>Actinomycetes</taxon>
        <taxon>Propionibacteriales</taxon>
        <taxon>Nocardioidaceae</taxon>
        <taxon>Nocardioides</taxon>
    </lineage>
</organism>
<dbReference type="RefSeq" id="WP_322936318.1">
    <property type="nucleotide sequence ID" value="NZ_CP141059.1"/>
</dbReference>
<keyword evidence="2" id="KW-1133">Transmembrane helix</keyword>
<evidence type="ECO:0000256" key="1">
    <source>
        <dbReference type="SAM" id="MobiDB-lite"/>
    </source>
</evidence>
<feature type="compositionally biased region" description="Pro residues" evidence="1">
    <location>
        <begin position="12"/>
        <end position="24"/>
    </location>
</feature>
<protein>
    <submittedName>
        <fullName evidence="4">DUF4190 domain-containing protein</fullName>
    </submittedName>
</protein>
<evidence type="ECO:0000313" key="4">
    <source>
        <dbReference type="EMBL" id="WQQ24638.1"/>
    </source>
</evidence>
<dbReference type="InterPro" id="IPR025241">
    <property type="entry name" value="DUF4190"/>
</dbReference>
<feature type="transmembrane region" description="Helical" evidence="2">
    <location>
        <begin position="57"/>
        <end position="82"/>
    </location>
</feature>
<evidence type="ECO:0000259" key="3">
    <source>
        <dbReference type="Pfam" id="PF13828"/>
    </source>
</evidence>
<name>A0ABZ0ZLR0_9ACTN</name>